<evidence type="ECO:0000313" key="2">
    <source>
        <dbReference type="EMBL" id="SFV85448.1"/>
    </source>
</evidence>
<evidence type="ECO:0000313" key="3">
    <source>
        <dbReference type="EMBL" id="SFV87607.1"/>
    </source>
</evidence>
<sequence>MPKTQEIAVLETKINIKYIDNVEYISLTDMVRNIENGVSLIEKWLRNKNTIEFLGIWESVHNSDFNSPEFEGIRNQAGLNRFILSVKQWNEKTNSIGIVAKAGRYGGTYAHKDIAFEFASWVSPKFKIYLIKEFQRLKDQELKQLDWNIKRNLSKINYQIHTDAIKNNLIPKQLNQQQIGYIYANEADILNTALFGQTAKQWRSKNPKKEGNIRDYADISQLICLSNLESLNSVWIDENLPQSTRIEKLNKTAITQMKILTNSKLNPL</sequence>
<dbReference type="EMBL" id="FPHZ01000045">
    <property type="protein sequence ID" value="SFV87607.1"/>
    <property type="molecule type" value="Genomic_DNA"/>
</dbReference>
<accession>A0A1W1E172</accession>
<dbReference type="InterPro" id="IPR018004">
    <property type="entry name" value="KilA/APSES_HTH"/>
</dbReference>
<name>A0A1W1E172_9ZZZZ</name>
<dbReference type="SMART" id="SM01252">
    <property type="entry name" value="KilA-N"/>
    <property type="match status" value="1"/>
</dbReference>
<evidence type="ECO:0000259" key="1">
    <source>
        <dbReference type="PROSITE" id="PS51301"/>
    </source>
</evidence>
<protein>
    <recommendedName>
        <fullName evidence="1">KilA-N domain-containing protein</fullName>
    </recommendedName>
</protein>
<proteinExistence type="predicted"/>
<dbReference type="EMBL" id="FPHY01000031">
    <property type="protein sequence ID" value="SFV85448.1"/>
    <property type="molecule type" value="Genomic_DNA"/>
</dbReference>
<reference evidence="3" key="1">
    <citation type="submission" date="2016-10" db="EMBL/GenBank/DDBJ databases">
        <authorList>
            <person name="de Groot N.N."/>
        </authorList>
    </citation>
    <scope>NUCLEOTIDE SEQUENCE</scope>
</reference>
<organism evidence="3">
    <name type="scientific">hydrothermal vent metagenome</name>
    <dbReference type="NCBI Taxonomy" id="652676"/>
    <lineage>
        <taxon>unclassified sequences</taxon>
        <taxon>metagenomes</taxon>
        <taxon>ecological metagenomes</taxon>
    </lineage>
</organism>
<gene>
    <name evidence="2" type="ORF">MNB_SUP05-SYMBIONT-4-207</name>
    <name evidence="3" type="ORF">MNB_SUP05-SYMBIONT-5-135</name>
</gene>
<dbReference type="AlphaFoldDB" id="A0A1W1E172"/>
<dbReference type="InterPro" id="IPR017880">
    <property type="entry name" value="KilA_N"/>
</dbReference>
<feature type="domain" description="KilA-N" evidence="1">
    <location>
        <begin position="3"/>
        <end position="137"/>
    </location>
</feature>
<dbReference type="PROSITE" id="PS51301">
    <property type="entry name" value="KILA_N"/>
    <property type="match status" value="1"/>
</dbReference>
<dbReference type="Pfam" id="PF04383">
    <property type="entry name" value="KilA-N"/>
    <property type="match status" value="1"/>
</dbReference>